<dbReference type="PROSITE" id="PS51257">
    <property type="entry name" value="PROKAR_LIPOPROTEIN"/>
    <property type="match status" value="1"/>
</dbReference>
<comment type="caution">
    <text evidence="2">The sequence shown here is derived from an EMBL/GenBank/DDBJ whole genome shotgun (WGS) entry which is preliminary data.</text>
</comment>
<feature type="signal peptide" evidence="1">
    <location>
        <begin position="1"/>
        <end position="22"/>
    </location>
</feature>
<name>A0ABX9XGE3_9PSED</name>
<dbReference type="EMBL" id="RKKU01000026">
    <property type="protein sequence ID" value="ROZ81918.1"/>
    <property type="molecule type" value="Genomic_DNA"/>
</dbReference>
<keyword evidence="1" id="KW-0732">Signal</keyword>
<evidence type="ECO:0000313" key="3">
    <source>
        <dbReference type="Proteomes" id="UP000275199"/>
    </source>
</evidence>
<protein>
    <recommendedName>
        <fullName evidence="4">PEGA domain-containing protein</fullName>
    </recommendedName>
</protein>
<evidence type="ECO:0000256" key="1">
    <source>
        <dbReference type="SAM" id="SignalP"/>
    </source>
</evidence>
<keyword evidence="3" id="KW-1185">Reference proteome</keyword>
<accession>A0ABX9XGE3</accession>
<evidence type="ECO:0000313" key="2">
    <source>
        <dbReference type="EMBL" id="ROZ81918.1"/>
    </source>
</evidence>
<proteinExistence type="predicted"/>
<gene>
    <name evidence="2" type="ORF">EF096_16635</name>
</gene>
<evidence type="ECO:0008006" key="4">
    <source>
        <dbReference type="Google" id="ProtNLM"/>
    </source>
</evidence>
<organism evidence="2 3">
    <name type="scientific">Pseudomonas neustonica</name>
    <dbReference type="NCBI Taxonomy" id="2487346"/>
    <lineage>
        <taxon>Bacteria</taxon>
        <taxon>Pseudomonadati</taxon>
        <taxon>Pseudomonadota</taxon>
        <taxon>Gammaproteobacteria</taxon>
        <taxon>Pseudomonadales</taxon>
        <taxon>Pseudomonadaceae</taxon>
        <taxon>Pseudomonas</taxon>
    </lineage>
</organism>
<feature type="chain" id="PRO_5046996171" description="PEGA domain-containing protein" evidence="1">
    <location>
        <begin position="23"/>
        <end position="152"/>
    </location>
</feature>
<dbReference type="Proteomes" id="UP000275199">
    <property type="component" value="Unassembled WGS sequence"/>
</dbReference>
<sequence>MKKMAMTAALSASLFVSGCASIVSDSQYPVSVKSEPPGAEYQIRNRSGAVIHQGTTPNTVTLKAGDGYFKGARYNMQFSKEGYEQQSQTLESSMDGWYWGNLLFGGLIGMLAVDPATGAMYKLPPARTANLIQIPMAQPATPEADVVSAVSE</sequence>
<reference evidence="2 3" key="1">
    <citation type="submission" date="2018-11" db="EMBL/GenBank/DDBJ databases">
        <authorList>
            <person name="Jang G.I."/>
            <person name="Hwang C.Y."/>
        </authorList>
    </citation>
    <scope>NUCLEOTIDE SEQUENCE [LARGE SCALE GENOMIC DNA]</scope>
    <source>
        <strain evidence="2 3">SSM26</strain>
    </source>
</reference>